<evidence type="ECO:0000313" key="8">
    <source>
        <dbReference type="EMBL" id="KAE9612683.1"/>
    </source>
</evidence>
<name>A0A6A4QG89_LUPAL</name>
<organism evidence="8 11">
    <name type="scientific">Lupinus albus</name>
    <name type="common">White lupine</name>
    <name type="synonym">Lupinus termis</name>
    <dbReference type="NCBI Taxonomy" id="3870"/>
    <lineage>
        <taxon>Eukaryota</taxon>
        <taxon>Viridiplantae</taxon>
        <taxon>Streptophyta</taxon>
        <taxon>Embryophyta</taxon>
        <taxon>Tracheophyta</taxon>
        <taxon>Spermatophyta</taxon>
        <taxon>Magnoliopsida</taxon>
        <taxon>eudicotyledons</taxon>
        <taxon>Gunneridae</taxon>
        <taxon>Pentapetalae</taxon>
        <taxon>rosids</taxon>
        <taxon>fabids</taxon>
        <taxon>Fabales</taxon>
        <taxon>Fabaceae</taxon>
        <taxon>Papilionoideae</taxon>
        <taxon>50 kb inversion clade</taxon>
        <taxon>genistoids sensu lato</taxon>
        <taxon>core genistoids</taxon>
        <taxon>Genisteae</taxon>
        <taxon>Lupinus</taxon>
    </lineage>
</organism>
<dbReference type="InterPro" id="IPR010264">
    <property type="entry name" value="Self-incomp_S1"/>
</dbReference>
<dbReference type="Pfam" id="PF05938">
    <property type="entry name" value="Self-incomp_S1"/>
    <property type="match status" value="1"/>
</dbReference>
<dbReference type="GO" id="GO:0005576">
    <property type="term" value="C:extracellular region"/>
    <property type="evidence" value="ECO:0007669"/>
    <property type="project" value="UniProtKB-SubCell"/>
</dbReference>
<evidence type="ECO:0000313" key="11">
    <source>
        <dbReference type="Proteomes" id="UP000447434"/>
    </source>
</evidence>
<keyword evidence="5" id="KW-0732">Signal</keyword>
<feature type="transmembrane region" description="Helical" evidence="7">
    <location>
        <begin position="12"/>
        <end position="33"/>
    </location>
</feature>
<evidence type="ECO:0000256" key="3">
    <source>
        <dbReference type="ARBA" id="ARBA00022471"/>
    </source>
</evidence>
<reference evidence="11" key="1">
    <citation type="journal article" date="2020" name="Nat. Commun.">
        <title>Genome sequence of the cluster root forming white lupin.</title>
        <authorList>
            <person name="Hufnagel B."/>
            <person name="Marques A."/>
            <person name="Soriano A."/>
            <person name="Marques L."/>
            <person name="Divol F."/>
            <person name="Doumas P."/>
            <person name="Sallet E."/>
            <person name="Mancinotti D."/>
            <person name="Carrere S."/>
            <person name="Marande W."/>
            <person name="Arribat S."/>
            <person name="Keller J."/>
            <person name="Huneau C."/>
            <person name="Blein T."/>
            <person name="Aime D."/>
            <person name="Laguerre M."/>
            <person name="Taylor J."/>
            <person name="Schubert V."/>
            <person name="Nelson M."/>
            <person name="Geu-Flores F."/>
            <person name="Crespi M."/>
            <person name="Gallardo-Guerrero K."/>
            <person name="Delaux P.-M."/>
            <person name="Salse J."/>
            <person name="Berges H."/>
            <person name="Guyot R."/>
            <person name="Gouzy J."/>
            <person name="Peret B."/>
        </authorList>
    </citation>
    <scope>NUCLEOTIDE SEQUENCE [LARGE SCALE GENOMIC DNA]</scope>
    <source>
        <strain evidence="11">cv. Amiga</strain>
    </source>
</reference>
<keyword evidence="3 6" id="KW-0713">Self-incompatibility</keyword>
<sequence>MAILVNKIMLSSFILAIIFVTFMVGVESIFEVYEAKVLMTNKLSTPLTLHCKDKTHDDHINTLQPGESHRFKFVPNPFGTASLWFCSFNWTGAFHRFDIFVQKRDECHDCNWEIYTTGPCKLDPLVKCYPWYS</sequence>
<dbReference type="GO" id="GO:0060320">
    <property type="term" value="P:rejection of self pollen"/>
    <property type="evidence" value="ECO:0007669"/>
    <property type="project" value="UniProtKB-KW"/>
</dbReference>
<dbReference type="EMBL" id="WOCE01000006">
    <property type="protein sequence ID" value="KAE9612683.1"/>
    <property type="molecule type" value="Genomic_DNA"/>
</dbReference>
<keyword evidence="7" id="KW-0472">Membrane</keyword>
<evidence type="ECO:0000313" key="9">
    <source>
        <dbReference type="EMBL" id="KAE9612684.1"/>
    </source>
</evidence>
<dbReference type="OrthoDB" id="1418008at2759"/>
<evidence type="ECO:0000256" key="5">
    <source>
        <dbReference type="ARBA" id="ARBA00022729"/>
    </source>
</evidence>
<accession>A0A6A4QG89</accession>
<evidence type="ECO:0000313" key="10">
    <source>
        <dbReference type="EMBL" id="KAE9612685.1"/>
    </source>
</evidence>
<comment type="caution">
    <text evidence="8">The sequence shown here is derived from an EMBL/GenBank/DDBJ whole genome shotgun (WGS) entry which is preliminary data.</text>
</comment>
<keyword evidence="11" id="KW-1185">Reference proteome</keyword>
<gene>
    <name evidence="8" type="ORF">Lalb_Chr06g0175681</name>
    <name evidence="9" type="ORF">Lalb_Chr06g0175691</name>
    <name evidence="10" type="ORF">Lalb_Chr06g0175701</name>
</gene>
<keyword evidence="7" id="KW-0812">Transmembrane</keyword>
<reference evidence="8" key="2">
    <citation type="journal article" date="2020" name="Nat. Commun.">
        <title>High-quality genome sequence of white lupin provides insight into soil exploration and seed quality.</title>
        <authorList>
            <person name="Hufnagel B."/>
            <person name="Marques A."/>
            <person name="Soriano A."/>
            <person name="Marques L."/>
            <person name="Divol F."/>
            <person name="Doumas P."/>
            <person name="Sallet E."/>
            <person name="Mancinotti D."/>
            <person name="Carrere S."/>
            <person name="Marande W."/>
            <person name="Arribat S."/>
            <person name="Keller J."/>
            <person name="Huneau C."/>
            <person name="Blein T."/>
            <person name="Aime D."/>
            <person name="Laguerre M."/>
            <person name="Taylor J."/>
            <person name="Schubert V."/>
            <person name="Nelson M."/>
            <person name="Geu-Flores F."/>
            <person name="Crespi M."/>
            <person name="Gallardo K."/>
            <person name="Delaux P.M."/>
            <person name="Salse J."/>
            <person name="Berges H."/>
            <person name="Guyot R."/>
            <person name="Gouzy J."/>
            <person name="Peret B."/>
        </authorList>
    </citation>
    <scope>NUCLEOTIDE SEQUENCE</scope>
    <source>
        <tissue evidence="8">Leaves</tissue>
    </source>
</reference>
<dbReference type="EMBL" id="WOCE01000006">
    <property type="protein sequence ID" value="KAE9612685.1"/>
    <property type="molecule type" value="Genomic_DNA"/>
</dbReference>
<dbReference type="PANTHER" id="PTHR31232">
    <property type="match status" value="1"/>
</dbReference>
<evidence type="ECO:0000256" key="6">
    <source>
        <dbReference type="RuleBase" id="RU367044"/>
    </source>
</evidence>
<dbReference type="Proteomes" id="UP000447434">
    <property type="component" value="Chromosome 6"/>
</dbReference>
<comment type="subcellular location">
    <subcellularLocation>
        <location evidence="1 6">Secreted</location>
    </subcellularLocation>
</comment>
<dbReference type="AlphaFoldDB" id="A0A6A4QG89"/>
<protein>
    <recommendedName>
        <fullName evidence="6">S-protein homolog</fullName>
    </recommendedName>
</protein>
<evidence type="ECO:0000256" key="1">
    <source>
        <dbReference type="ARBA" id="ARBA00004613"/>
    </source>
</evidence>
<dbReference type="PANTHER" id="PTHR31232:SF43">
    <property type="entry name" value="S-PROTEIN HOMOLOG 29-RELATED"/>
    <property type="match status" value="1"/>
</dbReference>
<evidence type="ECO:0000256" key="7">
    <source>
        <dbReference type="SAM" id="Phobius"/>
    </source>
</evidence>
<keyword evidence="4 6" id="KW-0964">Secreted</keyword>
<comment type="similarity">
    <text evidence="2 6">Belongs to the plant self-incompatibility (S1) protein family.</text>
</comment>
<evidence type="ECO:0000256" key="2">
    <source>
        <dbReference type="ARBA" id="ARBA00005581"/>
    </source>
</evidence>
<keyword evidence="7" id="KW-1133">Transmembrane helix</keyword>
<proteinExistence type="inferred from homology"/>
<dbReference type="EMBL" id="WOCE01000006">
    <property type="protein sequence ID" value="KAE9612684.1"/>
    <property type="molecule type" value="Genomic_DNA"/>
</dbReference>
<evidence type="ECO:0000256" key="4">
    <source>
        <dbReference type="ARBA" id="ARBA00022525"/>
    </source>
</evidence>